<keyword evidence="4" id="KW-0812">Transmembrane</keyword>
<comment type="caution">
    <text evidence="6">The sequence shown here is derived from an EMBL/GenBank/DDBJ whole genome shotgun (WGS) entry which is preliminary data.</text>
</comment>
<keyword evidence="7" id="KW-1185">Reference proteome</keyword>
<evidence type="ECO:0000313" key="7">
    <source>
        <dbReference type="Proteomes" id="UP001500279"/>
    </source>
</evidence>
<evidence type="ECO:0000259" key="5">
    <source>
        <dbReference type="Pfam" id="PF05118"/>
    </source>
</evidence>
<dbReference type="Pfam" id="PF05118">
    <property type="entry name" value="Asp_Arg_Hydrox"/>
    <property type="match status" value="1"/>
</dbReference>
<proteinExistence type="inferred from homology"/>
<dbReference type="InterPro" id="IPR051821">
    <property type="entry name" value="Asp/Asn_beta-hydroxylase"/>
</dbReference>
<feature type="domain" description="Aspartyl/asparaginy/proline hydroxylase" evidence="5">
    <location>
        <begin position="77"/>
        <end position="230"/>
    </location>
</feature>
<dbReference type="Gene3D" id="2.60.120.330">
    <property type="entry name" value="B-lactam Antibiotic, Isopenicillin N Synthase, Chain"/>
    <property type="match status" value="1"/>
</dbReference>
<evidence type="ECO:0000256" key="2">
    <source>
        <dbReference type="ARBA" id="ARBA00022964"/>
    </source>
</evidence>
<dbReference type="EMBL" id="BAAAEW010000023">
    <property type="protein sequence ID" value="GAA0757423.1"/>
    <property type="molecule type" value="Genomic_DNA"/>
</dbReference>
<sequence length="306" mass="35235">MAHLWLPPLRYWLLFVFATSALYAHFRGRVRFKLSRALTDFTVLLAPVNALLYLSSRVPATPYLPLQDFPELAPLREHWQEIRDEALLLNHDGHIKAATGHTDIGFNSFFRTGWKRFYLKWYGTDMASAQAMCPRTVELLRQIPSVKAAMFASLPPGAKLVRHRDPYAGSLRYHLGLFTPNSDGCYIEVDGQRHAWHDGEAVMFDETFIHHAENTTDQQRVILFCDVERPVHTAPMRWFNRLFGRLVMTAAATRNTDDEPIGTLNKLFFYGYKIRLAGKALKARSRTTYYVGKWALMLGALYLILR</sequence>
<name>A0ABP3VJH5_9BURK</name>
<comment type="similarity">
    <text evidence="1">Belongs to the aspartyl/asparaginyl beta-hydroxylase family.</text>
</comment>
<evidence type="ECO:0000256" key="4">
    <source>
        <dbReference type="SAM" id="Phobius"/>
    </source>
</evidence>
<dbReference type="SUPFAM" id="SSF51197">
    <property type="entry name" value="Clavaminate synthase-like"/>
    <property type="match status" value="1"/>
</dbReference>
<dbReference type="InterPro" id="IPR027443">
    <property type="entry name" value="IPNS-like_sf"/>
</dbReference>
<dbReference type="InterPro" id="IPR007803">
    <property type="entry name" value="Asp/Arg/Pro-Hydrxlase"/>
</dbReference>
<dbReference type="PANTHER" id="PTHR46332:SF5">
    <property type="entry name" value="ASPARTATE BETA-HYDROXYLASE DOMAIN CONTAINING 2"/>
    <property type="match status" value="1"/>
</dbReference>
<organism evidence="6 7">
    <name type="scientific">Ideonella azotifigens</name>
    <dbReference type="NCBI Taxonomy" id="513160"/>
    <lineage>
        <taxon>Bacteria</taxon>
        <taxon>Pseudomonadati</taxon>
        <taxon>Pseudomonadota</taxon>
        <taxon>Betaproteobacteria</taxon>
        <taxon>Burkholderiales</taxon>
        <taxon>Sphaerotilaceae</taxon>
        <taxon>Ideonella</taxon>
    </lineage>
</organism>
<keyword evidence="4" id="KW-0472">Membrane</keyword>
<gene>
    <name evidence="6" type="primary">lpxO</name>
    <name evidence="6" type="ORF">GCM10009107_37040</name>
</gene>
<feature type="transmembrane region" description="Helical" evidence="4">
    <location>
        <begin position="287"/>
        <end position="305"/>
    </location>
</feature>
<evidence type="ECO:0000256" key="3">
    <source>
        <dbReference type="ARBA" id="ARBA00023002"/>
    </source>
</evidence>
<dbReference type="PANTHER" id="PTHR46332">
    <property type="entry name" value="ASPARTATE BETA-HYDROXYLASE DOMAIN-CONTAINING PROTEIN 2"/>
    <property type="match status" value="1"/>
</dbReference>
<reference evidence="7" key="1">
    <citation type="journal article" date="2019" name="Int. J. Syst. Evol. Microbiol.">
        <title>The Global Catalogue of Microorganisms (GCM) 10K type strain sequencing project: providing services to taxonomists for standard genome sequencing and annotation.</title>
        <authorList>
            <consortium name="The Broad Institute Genomics Platform"/>
            <consortium name="The Broad Institute Genome Sequencing Center for Infectious Disease"/>
            <person name="Wu L."/>
            <person name="Ma J."/>
        </authorList>
    </citation>
    <scope>NUCLEOTIDE SEQUENCE [LARGE SCALE GENOMIC DNA]</scope>
    <source>
        <strain evidence="7">JCM 15503</strain>
    </source>
</reference>
<accession>A0ABP3VJH5</accession>
<feature type="transmembrane region" description="Helical" evidence="4">
    <location>
        <begin position="6"/>
        <end position="26"/>
    </location>
</feature>
<evidence type="ECO:0000256" key="1">
    <source>
        <dbReference type="ARBA" id="ARBA00007730"/>
    </source>
</evidence>
<keyword evidence="4" id="KW-1133">Transmembrane helix</keyword>
<protein>
    <submittedName>
        <fullName evidence="6">Lipid A hydroxylase LpxO</fullName>
    </submittedName>
</protein>
<dbReference type="Proteomes" id="UP001500279">
    <property type="component" value="Unassembled WGS sequence"/>
</dbReference>
<keyword evidence="2" id="KW-0223">Dioxygenase</keyword>
<evidence type="ECO:0000313" key="6">
    <source>
        <dbReference type="EMBL" id="GAA0757423.1"/>
    </source>
</evidence>
<keyword evidence="3" id="KW-0560">Oxidoreductase</keyword>